<accession>A0AAP9M4K1</accession>
<evidence type="ECO:0000313" key="6">
    <source>
        <dbReference type="Proteomes" id="UP000501069"/>
    </source>
</evidence>
<dbReference type="PANTHER" id="PTHR30298">
    <property type="entry name" value="H REPEAT-ASSOCIATED PREDICTED TRANSPOSASE"/>
    <property type="match status" value="1"/>
</dbReference>
<dbReference type="EMBL" id="JAAISW010000056">
    <property type="protein sequence ID" value="NSJ46164.1"/>
    <property type="molecule type" value="Genomic_DNA"/>
</dbReference>
<sequence length="413" mass="47109">MPDYRCGREKRHDLAEMLVCVTLGFLCGRTTIRRSLKWCKTHLEELRKHMKLKYGIALPSTITRMLSGIDEELALYAFMEWIGEIVDTKNTHLAIDGKALCGATEKTKGGTTPMLLNVVETVRGLILAQLPVDSKTNEITVIPELLKLLDISGSIVTIDAIGTQTAIMEQIHGQGGHFVLTVKKNQPEAYDEIHTFMDRLEEENIKRKKGEALDSGMREFLEKYEESSRMEKNRDRNEYRTHQICKDASNLTKSQKEWPHVQSIGRIKQVRIPGEKDSQGNDVIPSKEEFLERGSRRVPTPSAEEGAGKDVQCTALISYLILTAEELGSIKRMHWSIENRLHHVLDDTFREDRSPAKKSRNNLSLIRKYAYNILRLAMYETGLTNIMTEMKDCFCDNAALREQYVFQGIASLY</sequence>
<dbReference type="InterPro" id="IPR047647">
    <property type="entry name" value="ISAs1_transpos"/>
</dbReference>
<dbReference type="GO" id="GO:0006313">
    <property type="term" value="P:DNA transposition"/>
    <property type="evidence" value="ECO:0007669"/>
    <property type="project" value="InterPro"/>
</dbReference>
<dbReference type="Proteomes" id="UP000719916">
    <property type="component" value="Unassembled WGS sequence"/>
</dbReference>
<proteinExistence type="predicted"/>
<dbReference type="GO" id="GO:0004803">
    <property type="term" value="F:transposase activity"/>
    <property type="evidence" value="ECO:0007669"/>
    <property type="project" value="InterPro"/>
</dbReference>
<evidence type="ECO:0000313" key="4">
    <source>
        <dbReference type="EMBL" id="NSJ46164.1"/>
    </source>
</evidence>
<evidence type="ECO:0000259" key="3">
    <source>
        <dbReference type="Pfam" id="PF13808"/>
    </source>
</evidence>
<dbReference type="GO" id="GO:0003677">
    <property type="term" value="F:DNA binding"/>
    <property type="evidence" value="ECO:0007669"/>
    <property type="project" value="InterPro"/>
</dbReference>
<evidence type="ECO:0000313" key="5">
    <source>
        <dbReference type="EMBL" id="QIX93976.1"/>
    </source>
</evidence>
<dbReference type="Pfam" id="PF13808">
    <property type="entry name" value="DDE_Tnp_1_assoc"/>
    <property type="match status" value="1"/>
</dbReference>
<evidence type="ECO:0000259" key="2">
    <source>
        <dbReference type="Pfam" id="PF01609"/>
    </source>
</evidence>
<dbReference type="Pfam" id="PF01609">
    <property type="entry name" value="DDE_Tnp_1"/>
    <property type="match status" value="1"/>
</dbReference>
<name>A0AAP9M4K1_9FIRM</name>
<feature type="domain" description="Transposase IS4-like" evidence="2">
    <location>
        <begin position="91"/>
        <end position="363"/>
    </location>
</feature>
<feature type="domain" description="H repeat-associated protein N-terminal" evidence="3">
    <location>
        <begin position="1"/>
        <end position="82"/>
    </location>
</feature>
<reference evidence="4 7" key="2">
    <citation type="journal article" date="2020" name="Cell Host Microbe">
        <title>Functional and Genomic Variation between Human-Derived Isolates of Lachnospiraceae Reveals Inter- and Intra-Species Diversity.</title>
        <authorList>
            <person name="Sorbara M.T."/>
            <person name="Littmann E.R."/>
            <person name="Fontana E."/>
            <person name="Moody T.U."/>
            <person name="Kohout C.E."/>
            <person name="Gjonbalaj M."/>
            <person name="Eaton V."/>
            <person name="Seok R."/>
            <person name="Leiner I.M."/>
            <person name="Pamer E.G."/>
        </authorList>
    </citation>
    <scope>NUCLEOTIDE SEQUENCE [LARGE SCALE GENOMIC DNA]</scope>
    <source>
        <strain evidence="4 7">MSK.2.26</strain>
    </source>
</reference>
<evidence type="ECO:0000256" key="1">
    <source>
        <dbReference type="SAM" id="MobiDB-lite"/>
    </source>
</evidence>
<dbReference type="Proteomes" id="UP000501069">
    <property type="component" value="Chromosome"/>
</dbReference>
<feature type="compositionally biased region" description="Basic and acidic residues" evidence="1">
    <location>
        <begin position="274"/>
        <end position="295"/>
    </location>
</feature>
<dbReference type="NCBIfam" id="NF033564">
    <property type="entry name" value="transpos_ISAs1"/>
    <property type="match status" value="1"/>
</dbReference>
<reference evidence="5 6" key="1">
    <citation type="submission" date="2019-11" db="EMBL/GenBank/DDBJ databases">
        <title>FDA dAtabase for Regulatory Grade micrObial Sequences (FDA-ARGOS): Supporting development and validation of Infectious Disease Dx tests.</title>
        <authorList>
            <person name="Turner S."/>
            <person name="Byrd R."/>
            <person name="Tallon L."/>
            <person name="Sadzewicz L."/>
            <person name="Vavikolanu K."/>
            <person name="Mehta A."/>
            <person name="Aluvathingal J."/>
            <person name="Nadendla S."/>
            <person name="Myers T."/>
            <person name="Yan Y."/>
            <person name="Sichtig H."/>
        </authorList>
    </citation>
    <scope>NUCLEOTIDE SEQUENCE [LARGE SCALE GENOMIC DNA]</scope>
    <source>
        <strain evidence="5 6">FDAARGOS_739</strain>
    </source>
</reference>
<dbReference type="PANTHER" id="PTHR30298:SF0">
    <property type="entry name" value="PROTEIN YBFL-RELATED"/>
    <property type="match status" value="1"/>
</dbReference>
<protein>
    <submittedName>
        <fullName evidence="5">ISAs1 family transposase</fullName>
    </submittedName>
</protein>
<dbReference type="InterPro" id="IPR002559">
    <property type="entry name" value="Transposase_11"/>
</dbReference>
<dbReference type="InterPro" id="IPR032806">
    <property type="entry name" value="YbfD_N"/>
</dbReference>
<gene>
    <name evidence="5" type="ORF">FOC47_04410</name>
    <name evidence="4" type="ORF">G5B26_21895</name>
</gene>
<organism evidence="5 6">
    <name type="scientific">Enterocloster clostridioformis</name>
    <dbReference type="NCBI Taxonomy" id="1531"/>
    <lineage>
        <taxon>Bacteria</taxon>
        <taxon>Bacillati</taxon>
        <taxon>Bacillota</taxon>
        <taxon>Clostridia</taxon>
        <taxon>Lachnospirales</taxon>
        <taxon>Lachnospiraceae</taxon>
        <taxon>Enterocloster</taxon>
    </lineage>
</organism>
<feature type="region of interest" description="Disordered" evidence="1">
    <location>
        <begin position="274"/>
        <end position="306"/>
    </location>
</feature>
<dbReference type="AlphaFoldDB" id="A0AAP9M4K1"/>
<dbReference type="EMBL" id="CP050964">
    <property type="protein sequence ID" value="QIX93976.1"/>
    <property type="molecule type" value="Genomic_DNA"/>
</dbReference>
<evidence type="ECO:0000313" key="7">
    <source>
        <dbReference type="Proteomes" id="UP000719916"/>
    </source>
</evidence>
<dbReference type="InterPro" id="IPR051698">
    <property type="entry name" value="Transposase_11-like"/>
</dbReference>
<reference evidence="4" key="3">
    <citation type="submission" date="2020-02" db="EMBL/GenBank/DDBJ databases">
        <authorList>
            <person name="Littmann E."/>
            <person name="Sorbara M."/>
        </authorList>
    </citation>
    <scope>NUCLEOTIDE SEQUENCE</scope>
    <source>
        <strain evidence="4">MSK.2.26</strain>
    </source>
</reference>